<reference evidence="2 3" key="1">
    <citation type="journal article" date="2013" name="Curr. Biol.">
        <title>The Genome of the Foraminiferan Reticulomyxa filosa.</title>
        <authorList>
            <person name="Glockner G."/>
            <person name="Hulsmann N."/>
            <person name="Schleicher M."/>
            <person name="Noegel A.A."/>
            <person name="Eichinger L."/>
            <person name="Gallinger C."/>
            <person name="Pawlowski J."/>
            <person name="Sierra R."/>
            <person name="Euteneuer U."/>
            <person name="Pillet L."/>
            <person name="Moustafa A."/>
            <person name="Platzer M."/>
            <person name="Groth M."/>
            <person name="Szafranski K."/>
            <person name="Schliwa M."/>
        </authorList>
    </citation>
    <scope>NUCLEOTIDE SEQUENCE [LARGE SCALE GENOMIC DNA]</scope>
</reference>
<evidence type="ECO:0000256" key="1">
    <source>
        <dbReference type="SAM" id="MobiDB-lite"/>
    </source>
</evidence>
<dbReference type="InterPro" id="IPR051860">
    <property type="entry name" value="Plasmodium_CSP_Invasion"/>
</dbReference>
<dbReference type="OrthoDB" id="159229at2759"/>
<sequence>MDFTGRYGYVNLTRISRKGQSSTVYDRYLGDLDLLVHKSVVLICSDSKQPLLCAKIQNVGIGVATASFSASNSGASGQVMVRDGQVDVQMVFAVAKAIYANGSVLPTNCFDQGLKVHIHEKWTYDDTTDRVGASACDKAHTGGHWDPWIACSSTTGNTAVCKLSSAPTSSPTSACVSLGGSAGNGKYVCNSTDYLLDPFACEVGDWSGKYGVYPVEGNSSQVRRTDQSYLEVDATELVGRSVVFHCATDNSRAFCAPFVLQDGLTDGDDTEPTWSLNNQAGNLIHNATVSASWGTVALYSTGLYYVNINDSTSTCSSDDTIAYGVFQDSSCTKMYDPTIQCVPKSEYNDGWCTGDMTCDVASAYDCQFSSSPYSCSPSDLSGKYGSTGTDKTIAVKGWDDLMVPLAHLRTRYFGTYCSSSLTTTHCQSWDVSVQPTPSPTTSPTKRPTSHPSTPPTKRPTKHPTKHPSKLPSFPPTLAPSLSPTTPGPTGNPSQFPSPQPTVYPSVPTTPPSLRPSLAPSIPPTQSPSVPPSRHPTPIPTSPQASSAQTITTLICGLFALISLLWI</sequence>
<protein>
    <submittedName>
        <fullName evidence="2">Uncharacterized protein</fullName>
    </submittedName>
</protein>
<evidence type="ECO:0000313" key="2">
    <source>
        <dbReference type="EMBL" id="ETO07228.1"/>
    </source>
</evidence>
<accession>X6LZ65</accession>
<dbReference type="Proteomes" id="UP000023152">
    <property type="component" value="Unassembled WGS sequence"/>
</dbReference>
<proteinExistence type="predicted"/>
<name>X6LZ65_RETFI</name>
<dbReference type="PANTHER" id="PTHR44826:SF8">
    <property type="entry name" value="WSC DOMAIN-CONTAINING PROTEIN"/>
    <property type="match status" value="1"/>
</dbReference>
<feature type="region of interest" description="Disordered" evidence="1">
    <location>
        <begin position="430"/>
        <end position="546"/>
    </location>
</feature>
<dbReference type="InterPro" id="IPR036423">
    <property type="entry name" value="SOD-like_Cu/Zn_dom_sf"/>
</dbReference>
<dbReference type="GO" id="GO:0006801">
    <property type="term" value="P:superoxide metabolic process"/>
    <property type="evidence" value="ECO:0007669"/>
    <property type="project" value="InterPro"/>
</dbReference>
<dbReference type="AlphaFoldDB" id="X6LZ65"/>
<evidence type="ECO:0000313" key="3">
    <source>
        <dbReference type="Proteomes" id="UP000023152"/>
    </source>
</evidence>
<feature type="compositionally biased region" description="Basic residues" evidence="1">
    <location>
        <begin position="458"/>
        <end position="468"/>
    </location>
</feature>
<feature type="compositionally biased region" description="Low complexity" evidence="1">
    <location>
        <begin position="439"/>
        <end position="451"/>
    </location>
</feature>
<dbReference type="EMBL" id="ASPP01026367">
    <property type="protein sequence ID" value="ETO07228.1"/>
    <property type="molecule type" value="Genomic_DNA"/>
</dbReference>
<gene>
    <name evidence="2" type="ORF">RFI_30164</name>
</gene>
<feature type="compositionally biased region" description="Pro residues" evidence="1">
    <location>
        <begin position="520"/>
        <end position="540"/>
    </location>
</feature>
<dbReference type="PANTHER" id="PTHR44826">
    <property type="entry name" value="SPORE COAT PROTEIN SP85"/>
    <property type="match status" value="1"/>
</dbReference>
<comment type="caution">
    <text evidence="2">The sequence shown here is derived from an EMBL/GenBank/DDBJ whole genome shotgun (WGS) entry which is preliminary data.</text>
</comment>
<organism evidence="2 3">
    <name type="scientific">Reticulomyxa filosa</name>
    <dbReference type="NCBI Taxonomy" id="46433"/>
    <lineage>
        <taxon>Eukaryota</taxon>
        <taxon>Sar</taxon>
        <taxon>Rhizaria</taxon>
        <taxon>Retaria</taxon>
        <taxon>Foraminifera</taxon>
        <taxon>Monothalamids</taxon>
        <taxon>Reticulomyxidae</taxon>
        <taxon>Reticulomyxa</taxon>
    </lineage>
</organism>
<dbReference type="Gene3D" id="2.60.40.200">
    <property type="entry name" value="Superoxide dismutase, copper/zinc binding domain"/>
    <property type="match status" value="1"/>
</dbReference>
<keyword evidence="3" id="KW-1185">Reference proteome</keyword>
<feature type="compositionally biased region" description="Low complexity" evidence="1">
    <location>
        <begin position="478"/>
        <end position="493"/>
    </location>
</feature>
<feature type="compositionally biased region" description="Pro residues" evidence="1">
    <location>
        <begin position="495"/>
        <end position="513"/>
    </location>
</feature>
<dbReference type="GO" id="GO:0046872">
    <property type="term" value="F:metal ion binding"/>
    <property type="evidence" value="ECO:0007669"/>
    <property type="project" value="InterPro"/>
</dbReference>